<dbReference type="PANTHER" id="PTHR12129:SF15">
    <property type="entry name" value="URONYL 2-SULFOTRANSFERASE"/>
    <property type="match status" value="1"/>
</dbReference>
<keyword evidence="5" id="KW-1133">Transmembrane helix</keyword>
<evidence type="ECO:0000256" key="3">
    <source>
        <dbReference type="ARBA" id="ARBA00022692"/>
    </source>
</evidence>
<dbReference type="Proteomes" id="UP000681722">
    <property type="component" value="Unassembled WGS sequence"/>
</dbReference>
<dbReference type="GO" id="GO:0000139">
    <property type="term" value="C:Golgi membrane"/>
    <property type="evidence" value="ECO:0007669"/>
    <property type="project" value="UniProtKB-SubCell"/>
</dbReference>
<comment type="subcellular location">
    <subcellularLocation>
        <location evidence="1">Golgi apparatus membrane</location>
        <topology evidence="1">Single-pass type II membrane protein</topology>
    </subcellularLocation>
</comment>
<sequence>MDPYICISKINGLSSLLGFFCGHQSYCGEVNSFRAFQQAKWNIEKYYTVVGLTEQFDEFLFVLQRLIPRYFRNVYQLYQTEGKPHLNKQPDGYAGRIPVPVTLNKLKFLLKYDYELYNFVKKRFYEQYMQLKHRICTSTVLCS</sequence>
<evidence type="ECO:0000256" key="1">
    <source>
        <dbReference type="ARBA" id="ARBA00004323"/>
    </source>
</evidence>
<dbReference type="OrthoDB" id="10019582at2759"/>
<organism evidence="10 13">
    <name type="scientific">Didymodactylos carnosus</name>
    <dbReference type="NCBI Taxonomy" id="1234261"/>
    <lineage>
        <taxon>Eukaryota</taxon>
        <taxon>Metazoa</taxon>
        <taxon>Spiralia</taxon>
        <taxon>Gnathifera</taxon>
        <taxon>Rotifera</taxon>
        <taxon>Eurotatoria</taxon>
        <taxon>Bdelloidea</taxon>
        <taxon>Philodinida</taxon>
        <taxon>Philodinidae</taxon>
        <taxon>Didymodactylos</taxon>
    </lineage>
</organism>
<dbReference type="Proteomes" id="UP000677228">
    <property type="component" value="Unassembled WGS sequence"/>
</dbReference>
<dbReference type="EMBL" id="CAJNOQ010025199">
    <property type="protein sequence ID" value="CAF1534935.1"/>
    <property type="molecule type" value="Genomic_DNA"/>
</dbReference>
<protein>
    <submittedName>
        <fullName evidence="10">Uncharacterized protein</fullName>
    </submittedName>
</protein>
<comment type="caution">
    <text evidence="10">The sequence shown here is derived from an EMBL/GenBank/DDBJ whole genome shotgun (WGS) entry which is preliminary data.</text>
</comment>
<evidence type="ECO:0000313" key="11">
    <source>
        <dbReference type="EMBL" id="CAF4143843.1"/>
    </source>
</evidence>
<keyword evidence="7" id="KW-0472">Membrane</keyword>
<evidence type="ECO:0000256" key="2">
    <source>
        <dbReference type="ARBA" id="ARBA00022679"/>
    </source>
</evidence>
<dbReference type="InterPro" id="IPR007734">
    <property type="entry name" value="Heparan_SO4_2-O-STrfase"/>
</dbReference>
<gene>
    <name evidence="10" type="ORF">GPM918_LOCUS38276</name>
    <name evidence="9" type="ORF">OVA965_LOCUS29958</name>
    <name evidence="12" type="ORF">SRO942_LOCUS39090</name>
    <name evidence="11" type="ORF">TMI583_LOCUS30745</name>
</gene>
<evidence type="ECO:0000313" key="9">
    <source>
        <dbReference type="EMBL" id="CAF1332592.1"/>
    </source>
</evidence>
<dbReference type="Gene3D" id="3.40.50.300">
    <property type="entry name" value="P-loop containing nucleotide triphosphate hydrolases"/>
    <property type="match status" value="1"/>
</dbReference>
<dbReference type="PANTHER" id="PTHR12129">
    <property type="entry name" value="HEPARAN SULFATE 2-O-SULFOTRANSFERASE"/>
    <property type="match status" value="1"/>
</dbReference>
<evidence type="ECO:0000256" key="5">
    <source>
        <dbReference type="ARBA" id="ARBA00022989"/>
    </source>
</evidence>
<evidence type="ECO:0000313" key="12">
    <source>
        <dbReference type="EMBL" id="CAF4394644.1"/>
    </source>
</evidence>
<evidence type="ECO:0000313" key="10">
    <source>
        <dbReference type="EMBL" id="CAF1534935.1"/>
    </source>
</evidence>
<evidence type="ECO:0000313" key="13">
    <source>
        <dbReference type="Proteomes" id="UP000663829"/>
    </source>
</evidence>
<dbReference type="InterPro" id="IPR027417">
    <property type="entry name" value="P-loop_NTPase"/>
</dbReference>
<dbReference type="EMBL" id="CAJOBA010043062">
    <property type="protein sequence ID" value="CAF4143843.1"/>
    <property type="molecule type" value="Genomic_DNA"/>
</dbReference>
<evidence type="ECO:0000256" key="6">
    <source>
        <dbReference type="ARBA" id="ARBA00023034"/>
    </source>
</evidence>
<keyword evidence="13" id="KW-1185">Reference proteome</keyword>
<keyword evidence="4" id="KW-0735">Signal-anchor</keyword>
<dbReference type="AlphaFoldDB" id="A0A815VUC2"/>
<evidence type="ECO:0000256" key="4">
    <source>
        <dbReference type="ARBA" id="ARBA00022968"/>
    </source>
</evidence>
<dbReference type="GO" id="GO:0008146">
    <property type="term" value="F:sulfotransferase activity"/>
    <property type="evidence" value="ECO:0007669"/>
    <property type="project" value="InterPro"/>
</dbReference>
<name>A0A815VUC2_9BILA</name>
<reference evidence="10" key="1">
    <citation type="submission" date="2021-02" db="EMBL/GenBank/DDBJ databases">
        <authorList>
            <person name="Nowell W R."/>
        </authorList>
    </citation>
    <scope>NUCLEOTIDE SEQUENCE</scope>
</reference>
<dbReference type="EMBL" id="CAJOBC010090801">
    <property type="protein sequence ID" value="CAF4394644.1"/>
    <property type="molecule type" value="Genomic_DNA"/>
</dbReference>
<evidence type="ECO:0000256" key="7">
    <source>
        <dbReference type="ARBA" id="ARBA00023136"/>
    </source>
</evidence>
<keyword evidence="6" id="KW-0333">Golgi apparatus</keyword>
<accession>A0A815VUC2</accession>
<evidence type="ECO:0000256" key="8">
    <source>
        <dbReference type="ARBA" id="ARBA00023180"/>
    </source>
</evidence>
<keyword evidence="2" id="KW-0808">Transferase</keyword>
<dbReference type="EMBL" id="CAJNOK010021446">
    <property type="protein sequence ID" value="CAF1332592.1"/>
    <property type="molecule type" value="Genomic_DNA"/>
</dbReference>
<dbReference type="Proteomes" id="UP000663829">
    <property type="component" value="Unassembled WGS sequence"/>
</dbReference>
<keyword evidence="8" id="KW-0325">Glycoprotein</keyword>
<proteinExistence type="predicted"/>
<dbReference type="Proteomes" id="UP000682733">
    <property type="component" value="Unassembled WGS sequence"/>
</dbReference>
<keyword evidence="3" id="KW-0812">Transmembrane</keyword>